<accession>A0A3N1P0Q3</accession>
<proteinExistence type="predicted"/>
<gene>
    <name evidence="2" type="ORF">EDC38_0881</name>
</gene>
<dbReference type="PANTHER" id="PTHR33608">
    <property type="entry name" value="BLL2464 PROTEIN"/>
    <property type="match status" value="1"/>
</dbReference>
<dbReference type="EMBL" id="RJUK01000001">
    <property type="protein sequence ID" value="ROQ20280.1"/>
    <property type="molecule type" value="Genomic_DNA"/>
</dbReference>
<comment type="caution">
    <text evidence="2">The sequence shown here is derived from an EMBL/GenBank/DDBJ whole genome shotgun (WGS) entry which is preliminary data.</text>
</comment>
<evidence type="ECO:0000259" key="1">
    <source>
        <dbReference type="Pfam" id="PF01882"/>
    </source>
</evidence>
<protein>
    <submittedName>
        <fullName evidence="2">Uncharacterized protein DUF58</fullName>
    </submittedName>
</protein>
<dbReference type="RefSeq" id="WP_123637464.1">
    <property type="nucleotide sequence ID" value="NZ_RJUK01000001.1"/>
</dbReference>
<dbReference type="InterPro" id="IPR002881">
    <property type="entry name" value="DUF58"/>
</dbReference>
<evidence type="ECO:0000313" key="2">
    <source>
        <dbReference type="EMBL" id="ROQ20280.1"/>
    </source>
</evidence>
<evidence type="ECO:0000313" key="3">
    <source>
        <dbReference type="Proteomes" id="UP000273643"/>
    </source>
</evidence>
<dbReference type="OrthoDB" id="9776116at2"/>
<reference evidence="2 3" key="1">
    <citation type="submission" date="2018-11" db="EMBL/GenBank/DDBJ databases">
        <title>Genomic Encyclopedia of Type Strains, Phase IV (KMG-IV): sequencing the most valuable type-strain genomes for metagenomic binning, comparative biology and taxonomic classification.</title>
        <authorList>
            <person name="Goeker M."/>
        </authorList>
    </citation>
    <scope>NUCLEOTIDE SEQUENCE [LARGE SCALE GENOMIC DNA]</scope>
    <source>
        <strain evidence="2 3">DSM 16974</strain>
    </source>
</reference>
<dbReference type="Proteomes" id="UP000273643">
    <property type="component" value="Unassembled WGS sequence"/>
</dbReference>
<organism evidence="2 3">
    <name type="scientific">Marinimicrobium koreense</name>
    <dbReference type="NCBI Taxonomy" id="306545"/>
    <lineage>
        <taxon>Bacteria</taxon>
        <taxon>Pseudomonadati</taxon>
        <taxon>Pseudomonadota</taxon>
        <taxon>Gammaproteobacteria</taxon>
        <taxon>Cellvibrionales</taxon>
        <taxon>Cellvibrionaceae</taxon>
        <taxon>Marinimicrobium</taxon>
    </lineage>
</organism>
<name>A0A3N1P0Q3_9GAMM</name>
<dbReference type="Pfam" id="PF01882">
    <property type="entry name" value="DUF58"/>
    <property type="match status" value="1"/>
</dbReference>
<dbReference type="AlphaFoldDB" id="A0A3N1P0Q3"/>
<feature type="domain" description="DUF58" evidence="1">
    <location>
        <begin position="64"/>
        <end position="281"/>
    </location>
</feature>
<sequence>MAGTKARPTAAALAPQGAYCDLGDLLRLRFAARDLQLFARQPARSLLTGGVRTRMRGRGIDFEEVRLYQPGDDVRTIDWRVTARTQVPHTKIFREERERPVFVVVDQRSPMFFGSRTCFKSVLATHIAGTLAWAALNQSDRIGGLIFGDHNQRDVRARRSKHAALELLHQMHDYNRELATPVPDEAITSLETLLADVRRVAKPGSAVFVISDFHDFDTRCEQQLFELARHTDVTLMHVYDPLERELSSNHFLTVSDGEERLQLPAQDPAFRQAYRREFETQLQALTESSRRLALPLLSYATDDDIHTLLRERFGARRHRARG</sequence>
<dbReference type="PANTHER" id="PTHR33608:SF12">
    <property type="entry name" value="DUF58 DOMAIN-CONTAINING PROTEIN"/>
    <property type="match status" value="1"/>
</dbReference>
<keyword evidence="3" id="KW-1185">Reference proteome</keyword>